<keyword evidence="3" id="KW-1185">Reference proteome</keyword>
<sequence length="141" mass="14972">MLTRMTLRRAPLLTLLLALGTMPAQARVRLGDALPAHPWVSPGREVIVVYSHDCGDLGELWRAILDSGLPVRAVNAEDIPAPAPSGVNVWRGADATTFARSLRVGTYPAVILAQGGRILNAWEGTFRGDLGLADLDGPATP</sequence>
<keyword evidence="1" id="KW-0732">Signal</keyword>
<proteinExistence type="predicted"/>
<evidence type="ECO:0000313" key="2">
    <source>
        <dbReference type="EMBL" id="GHF32990.1"/>
    </source>
</evidence>
<reference evidence="3" key="1">
    <citation type="journal article" date="2019" name="Int. J. Syst. Evol. Microbiol.">
        <title>The Global Catalogue of Microorganisms (GCM) 10K type strain sequencing project: providing services to taxonomists for standard genome sequencing and annotation.</title>
        <authorList>
            <consortium name="The Broad Institute Genomics Platform"/>
            <consortium name="The Broad Institute Genome Sequencing Center for Infectious Disease"/>
            <person name="Wu L."/>
            <person name="Ma J."/>
        </authorList>
    </citation>
    <scope>NUCLEOTIDE SEQUENCE [LARGE SCALE GENOMIC DNA]</scope>
    <source>
        <strain evidence="3">CGMCC 1.18437</strain>
    </source>
</reference>
<dbReference type="EMBL" id="BNAJ01000001">
    <property type="protein sequence ID" value="GHF32990.1"/>
    <property type="molecule type" value="Genomic_DNA"/>
</dbReference>
<comment type="caution">
    <text evidence="2">The sequence shown here is derived from an EMBL/GenBank/DDBJ whole genome shotgun (WGS) entry which is preliminary data.</text>
</comment>
<name>A0ABQ3JI50_9DEIO</name>
<protein>
    <recommendedName>
        <fullName evidence="4">Penicillin-binding protein</fullName>
    </recommendedName>
</protein>
<accession>A0ABQ3JI50</accession>
<feature type="chain" id="PRO_5046690813" description="Penicillin-binding protein" evidence="1">
    <location>
        <begin position="27"/>
        <end position="141"/>
    </location>
</feature>
<gene>
    <name evidence="2" type="ORF">GCM10017781_07130</name>
</gene>
<dbReference type="Proteomes" id="UP000619376">
    <property type="component" value="Unassembled WGS sequence"/>
</dbReference>
<evidence type="ECO:0000256" key="1">
    <source>
        <dbReference type="SAM" id="SignalP"/>
    </source>
</evidence>
<evidence type="ECO:0008006" key="4">
    <source>
        <dbReference type="Google" id="ProtNLM"/>
    </source>
</evidence>
<evidence type="ECO:0000313" key="3">
    <source>
        <dbReference type="Proteomes" id="UP000619376"/>
    </source>
</evidence>
<feature type="signal peptide" evidence="1">
    <location>
        <begin position="1"/>
        <end position="26"/>
    </location>
</feature>
<organism evidence="2 3">
    <name type="scientific">Deinococcus metalli</name>
    <dbReference type="NCBI Taxonomy" id="1141878"/>
    <lineage>
        <taxon>Bacteria</taxon>
        <taxon>Thermotogati</taxon>
        <taxon>Deinococcota</taxon>
        <taxon>Deinococci</taxon>
        <taxon>Deinococcales</taxon>
        <taxon>Deinococcaceae</taxon>
        <taxon>Deinococcus</taxon>
    </lineage>
</organism>